<evidence type="ECO:0000313" key="1">
    <source>
        <dbReference type="EMBL" id="CAJ0590998.1"/>
    </source>
</evidence>
<accession>A0AA36DQU2</accession>
<dbReference type="AlphaFoldDB" id="A0AA36DQU2"/>
<feature type="non-terminal residue" evidence="1">
    <location>
        <position position="1"/>
    </location>
</feature>
<reference evidence="1" key="1">
    <citation type="submission" date="2023-07" db="EMBL/GenBank/DDBJ databases">
        <authorList>
            <consortium name="CYATHOMIX"/>
        </authorList>
    </citation>
    <scope>NUCLEOTIDE SEQUENCE</scope>
    <source>
        <strain evidence="1">N/A</strain>
    </source>
</reference>
<evidence type="ECO:0000313" key="2">
    <source>
        <dbReference type="Proteomes" id="UP001176961"/>
    </source>
</evidence>
<sequence length="104" mass="11776">STGPCNKDPKAVTYGPPLLCSVTINCEQTDYLRFQFSDGTFVNNVRMRDFRQLADIQCVSGHWRYYGIAEFDNKVLRHVVCYSVAIPVGPYRPGYGTYGTIKDL</sequence>
<dbReference type="Proteomes" id="UP001176961">
    <property type="component" value="Unassembled WGS sequence"/>
</dbReference>
<proteinExistence type="predicted"/>
<gene>
    <name evidence="1" type="ORF">CYNAS_LOCUS2981</name>
</gene>
<comment type="caution">
    <text evidence="1">The sequence shown here is derived from an EMBL/GenBank/DDBJ whole genome shotgun (WGS) entry which is preliminary data.</text>
</comment>
<organism evidence="1 2">
    <name type="scientific">Cylicocyclus nassatus</name>
    <name type="common">Nematode worm</name>
    <dbReference type="NCBI Taxonomy" id="53992"/>
    <lineage>
        <taxon>Eukaryota</taxon>
        <taxon>Metazoa</taxon>
        <taxon>Ecdysozoa</taxon>
        <taxon>Nematoda</taxon>
        <taxon>Chromadorea</taxon>
        <taxon>Rhabditida</taxon>
        <taxon>Rhabditina</taxon>
        <taxon>Rhabditomorpha</taxon>
        <taxon>Strongyloidea</taxon>
        <taxon>Strongylidae</taxon>
        <taxon>Cylicocyclus</taxon>
    </lineage>
</organism>
<dbReference type="EMBL" id="CATQJL010000001">
    <property type="protein sequence ID" value="CAJ0590998.1"/>
    <property type="molecule type" value="Genomic_DNA"/>
</dbReference>
<keyword evidence="2" id="KW-1185">Reference proteome</keyword>
<name>A0AA36DQU2_CYLNA</name>
<protein>
    <submittedName>
        <fullName evidence="1">Uncharacterized protein</fullName>
    </submittedName>
</protein>